<feature type="non-terminal residue" evidence="7">
    <location>
        <position position="1"/>
    </location>
</feature>
<sequence>GYGGTKTHLFKPSPKTAEKWKAILQKLRSDKVFNPDAKSHKLCELHFKESDVVKFIGNGEEVHLQRQHWKLKPEAIPCHFPNIRKYLQPKIVKQRRVVKRKCSLDTDTRSYKRRKRDVTPN</sequence>
<dbReference type="PROSITE" id="PS50950">
    <property type="entry name" value="ZF_THAP"/>
    <property type="match status" value="1"/>
</dbReference>
<comment type="caution">
    <text evidence="7">The sequence shown here is derived from an EMBL/GenBank/DDBJ whole genome shotgun (WGS) entry which is preliminary data.</text>
</comment>
<keyword evidence="8" id="KW-1185">Reference proteome</keyword>
<evidence type="ECO:0000256" key="4">
    <source>
        <dbReference type="ARBA" id="ARBA00023125"/>
    </source>
</evidence>
<evidence type="ECO:0000259" key="6">
    <source>
        <dbReference type="PROSITE" id="PS50950"/>
    </source>
</evidence>
<dbReference type="Pfam" id="PF05485">
    <property type="entry name" value="THAP"/>
    <property type="match status" value="1"/>
</dbReference>
<evidence type="ECO:0000256" key="5">
    <source>
        <dbReference type="PROSITE-ProRule" id="PRU00309"/>
    </source>
</evidence>
<evidence type="ECO:0000256" key="3">
    <source>
        <dbReference type="ARBA" id="ARBA00022833"/>
    </source>
</evidence>
<organism evidence="7 8">
    <name type="scientific">Orchesella dallaii</name>
    <dbReference type="NCBI Taxonomy" id="48710"/>
    <lineage>
        <taxon>Eukaryota</taxon>
        <taxon>Metazoa</taxon>
        <taxon>Ecdysozoa</taxon>
        <taxon>Arthropoda</taxon>
        <taxon>Hexapoda</taxon>
        <taxon>Collembola</taxon>
        <taxon>Entomobryomorpha</taxon>
        <taxon>Entomobryoidea</taxon>
        <taxon>Orchesellidae</taxon>
        <taxon>Orchesellinae</taxon>
        <taxon>Orchesella</taxon>
    </lineage>
</organism>
<gene>
    <name evidence="7" type="ORF">ODALV1_LOCUS26284</name>
</gene>
<keyword evidence="2 5" id="KW-0863">Zinc-finger</keyword>
<proteinExistence type="predicted"/>
<name>A0ABP1RUW3_9HEXA</name>
<keyword evidence="4 5" id="KW-0238">DNA-binding</keyword>
<feature type="domain" description="THAP-type" evidence="6">
    <location>
        <begin position="1"/>
        <end position="80"/>
    </location>
</feature>
<keyword evidence="1" id="KW-0479">Metal-binding</keyword>
<keyword evidence="3" id="KW-0862">Zinc</keyword>
<accession>A0ABP1RUW3</accession>
<dbReference type="EMBL" id="CAXLJM020000110">
    <property type="protein sequence ID" value="CAL8136094.1"/>
    <property type="molecule type" value="Genomic_DNA"/>
</dbReference>
<evidence type="ECO:0000256" key="1">
    <source>
        <dbReference type="ARBA" id="ARBA00022723"/>
    </source>
</evidence>
<dbReference type="InterPro" id="IPR006612">
    <property type="entry name" value="THAP_Znf"/>
</dbReference>
<evidence type="ECO:0000313" key="8">
    <source>
        <dbReference type="Proteomes" id="UP001642540"/>
    </source>
</evidence>
<protein>
    <recommendedName>
        <fullName evidence="6">THAP-type domain-containing protein</fullName>
    </recommendedName>
</protein>
<evidence type="ECO:0000313" key="7">
    <source>
        <dbReference type="EMBL" id="CAL8136094.1"/>
    </source>
</evidence>
<dbReference type="Proteomes" id="UP001642540">
    <property type="component" value="Unassembled WGS sequence"/>
</dbReference>
<evidence type="ECO:0000256" key="2">
    <source>
        <dbReference type="ARBA" id="ARBA00022771"/>
    </source>
</evidence>
<reference evidence="7 8" key="1">
    <citation type="submission" date="2024-08" db="EMBL/GenBank/DDBJ databases">
        <authorList>
            <person name="Cucini C."/>
            <person name="Frati F."/>
        </authorList>
    </citation>
    <scope>NUCLEOTIDE SEQUENCE [LARGE SCALE GENOMIC DNA]</scope>
</reference>